<feature type="signal peptide" evidence="2">
    <location>
        <begin position="1"/>
        <end position="26"/>
    </location>
</feature>
<evidence type="ECO:0000313" key="3">
    <source>
        <dbReference type="EMBL" id="TFZ00352.1"/>
    </source>
</evidence>
<proteinExistence type="predicted"/>
<reference evidence="3 4" key="1">
    <citation type="submission" date="2019-03" db="EMBL/GenBank/DDBJ databases">
        <title>Ramlibacter sp. 18x22-1, whole genome shotgun sequence.</title>
        <authorList>
            <person name="Zhang X."/>
            <person name="Feng G."/>
            <person name="Zhu H."/>
        </authorList>
    </citation>
    <scope>NUCLEOTIDE SEQUENCE [LARGE SCALE GENOMIC DNA]</scope>
    <source>
        <strain evidence="3 4">18x22-1</strain>
    </source>
</reference>
<dbReference type="RefSeq" id="WP_135250538.1">
    <property type="nucleotide sequence ID" value="NZ_SMLK01000004.1"/>
</dbReference>
<dbReference type="EMBL" id="SMLK01000004">
    <property type="protein sequence ID" value="TFZ00352.1"/>
    <property type="molecule type" value="Genomic_DNA"/>
</dbReference>
<dbReference type="Proteomes" id="UP000297839">
    <property type="component" value="Unassembled WGS sequence"/>
</dbReference>
<organism evidence="3 4">
    <name type="scientific">Ramlibacter humi</name>
    <dbReference type="NCBI Taxonomy" id="2530451"/>
    <lineage>
        <taxon>Bacteria</taxon>
        <taxon>Pseudomonadati</taxon>
        <taxon>Pseudomonadota</taxon>
        <taxon>Betaproteobacteria</taxon>
        <taxon>Burkholderiales</taxon>
        <taxon>Comamonadaceae</taxon>
        <taxon>Ramlibacter</taxon>
    </lineage>
</organism>
<dbReference type="OrthoDB" id="5432438at2"/>
<dbReference type="Gene3D" id="3.10.450.160">
    <property type="entry name" value="inner membrane protein cigr"/>
    <property type="match status" value="1"/>
</dbReference>
<evidence type="ECO:0000313" key="4">
    <source>
        <dbReference type="Proteomes" id="UP000297839"/>
    </source>
</evidence>
<keyword evidence="2" id="KW-0732">Signal</keyword>
<gene>
    <name evidence="3" type="ORF">EZ216_14750</name>
</gene>
<protein>
    <recommendedName>
        <fullName evidence="5">RcnB family protein</fullName>
    </recommendedName>
</protein>
<keyword evidence="4" id="KW-1185">Reference proteome</keyword>
<evidence type="ECO:0008006" key="5">
    <source>
        <dbReference type="Google" id="ProtNLM"/>
    </source>
</evidence>
<evidence type="ECO:0000256" key="1">
    <source>
        <dbReference type="SAM" id="MobiDB-lite"/>
    </source>
</evidence>
<feature type="chain" id="PRO_5021421445" description="RcnB family protein" evidence="2">
    <location>
        <begin position="27"/>
        <end position="170"/>
    </location>
</feature>
<dbReference type="AlphaFoldDB" id="A0A4Z0BNK1"/>
<name>A0A4Z0BNK1_9BURK</name>
<dbReference type="InterPro" id="IPR024572">
    <property type="entry name" value="RcnB"/>
</dbReference>
<sequence>MTPRKNTLAVLATALALGWAGGPAWADKPDWAGHGHGHGRKHKEDDQGRDEHGRDHRPDRRDARVGRYFDDHDRQVVRVYYGEHYGGHKACPPGLAKKHNGCLPPGQARKYAVGQPLPQGVVLYPVPQPVLVQLPPPPPGHKYVRVAADVLLIAVGSSMVVDAITDLARM</sequence>
<feature type="region of interest" description="Disordered" evidence="1">
    <location>
        <begin position="28"/>
        <end position="65"/>
    </location>
</feature>
<dbReference type="Pfam" id="PF11776">
    <property type="entry name" value="RcnB"/>
    <property type="match status" value="1"/>
</dbReference>
<comment type="caution">
    <text evidence="3">The sequence shown here is derived from an EMBL/GenBank/DDBJ whole genome shotgun (WGS) entry which is preliminary data.</text>
</comment>
<accession>A0A4Z0BNK1</accession>
<feature type="compositionally biased region" description="Basic and acidic residues" evidence="1">
    <location>
        <begin position="42"/>
        <end position="65"/>
    </location>
</feature>
<evidence type="ECO:0000256" key="2">
    <source>
        <dbReference type="SAM" id="SignalP"/>
    </source>
</evidence>